<dbReference type="SUPFAM" id="SSF51735">
    <property type="entry name" value="NAD(P)-binding Rossmann-fold domains"/>
    <property type="match status" value="1"/>
</dbReference>
<dbReference type="InterPro" id="IPR013815">
    <property type="entry name" value="ATP_grasp_subdomain_1"/>
</dbReference>
<dbReference type="Gene3D" id="3.30.470.20">
    <property type="entry name" value="ATP-grasp fold, B domain"/>
    <property type="match status" value="1"/>
</dbReference>
<sequence length="884" mass="91606">MTIRNLGPLFQPRSVAVIGGSSRPGSLGERILSNILDGGYGDTVYAVNPNRVDRDDARWVRSVDALPETVDLAVIVTPAATVPGIVAELGAQGTKAAVVVSAGLADAESRAALLDAARPHLMRIVGPNCLGVLLPYAKLNASFAPRFAAPGRLGFLSQSGALITAMLDWAADRHIGFSSVVSVGDMADVDFGDLIDMLAADPHTDAILLYVEGITNPAKFMSAARAASRIKPVIAIKAGRTQAAGAAARSHTGALVGSYDVHAAAFERAGIVLVDSLTELFDAAQMLCCYPTAKGGRLGIVTNGGGAGVLAADALTTIGGALAVLAPDTVVALDPAMPDQWSRANPIDIIGDASAARFADATRAALADPGIDVLLVIHCPTAAATGADVAQAVLSVLAEAPKGRKKPVIACWMGPANSASVRFAFAAAGVPLFDTIDDAVSGFGYLLQAGVARSALLQAPARVMRPEGDRACARALIVGAQAEARTMLTATETKTLLAAYGVPTIASRLARTPEAVAAACAGTTGPWALKLVSPDISHKSEVGGVVLGLATATAATAAAIQMAASVARSNPHAKIIGFEIEPMLDLRGAQELLVGIAEDPTFGPVLAFGAGGKAVELLRDRALGLPPLDDRLARDMIARTRIARLLAGYRDVPAVDIDAVAGTLDALSAIAVDFPDIIELDINPLVATANGVVALDARARIAPAPRASRLVIRPVPVEWSADLVTRSGLKLHVRPVRPDDEARLTTLFDNVAPDDLRFRFLTGIRHAGHDRIVAMTQIDYARTMHFLAFAGDVLVASAMLASEPDRVRGELAIATHAGYKNRGVSWTLVEHVMAYAAAEGLHVIESVESRENQAALALEREAAFAIVPGSESASEVTVRRSIGG</sequence>
<accession>A0ABY5LBV6</accession>
<dbReference type="Proteomes" id="UP001058533">
    <property type="component" value="Chromosome"/>
</dbReference>
<evidence type="ECO:0000259" key="5">
    <source>
        <dbReference type="PROSITE" id="PS51186"/>
    </source>
</evidence>
<dbReference type="SUPFAM" id="SSF55729">
    <property type="entry name" value="Acyl-CoA N-acyltransferases (Nat)"/>
    <property type="match status" value="1"/>
</dbReference>
<dbReference type="Gene3D" id="3.40.630.30">
    <property type="match status" value="1"/>
</dbReference>
<keyword evidence="1" id="KW-0816">Tricarboxylic acid cycle</keyword>
<dbReference type="Pfam" id="PF13549">
    <property type="entry name" value="ATP-grasp_5"/>
    <property type="match status" value="1"/>
</dbReference>
<name>A0ABY5LBV6_9SPHN</name>
<dbReference type="GO" id="GO:0016874">
    <property type="term" value="F:ligase activity"/>
    <property type="evidence" value="ECO:0007669"/>
    <property type="project" value="UniProtKB-KW"/>
</dbReference>
<feature type="domain" description="N-acetyltransferase" evidence="5">
    <location>
        <begin position="731"/>
        <end position="884"/>
    </location>
</feature>
<proteinExistence type="predicted"/>
<dbReference type="InterPro" id="IPR043938">
    <property type="entry name" value="Ligase_CoA_dom"/>
</dbReference>
<dbReference type="Gene3D" id="3.40.50.261">
    <property type="entry name" value="Succinyl-CoA synthetase domains"/>
    <property type="match status" value="2"/>
</dbReference>
<dbReference type="SMART" id="SM00881">
    <property type="entry name" value="CoA_binding"/>
    <property type="match status" value="1"/>
</dbReference>
<evidence type="ECO:0000256" key="4">
    <source>
        <dbReference type="ARBA" id="ARBA00022840"/>
    </source>
</evidence>
<dbReference type="InterPro" id="IPR016181">
    <property type="entry name" value="Acyl_CoA_acyltransferase"/>
</dbReference>
<dbReference type="Pfam" id="PF13607">
    <property type="entry name" value="Succ_CoA_lig"/>
    <property type="match status" value="1"/>
</dbReference>
<dbReference type="InterPro" id="IPR000182">
    <property type="entry name" value="GNAT_dom"/>
</dbReference>
<protein>
    <submittedName>
        <fullName evidence="6">Bifunctional acetate--CoA ligase family protein/GNAT family N-acetyltransferase</fullName>
    </submittedName>
</protein>
<dbReference type="InterPro" id="IPR003781">
    <property type="entry name" value="CoA-bd"/>
</dbReference>
<dbReference type="EMBL" id="CP101740">
    <property type="protein sequence ID" value="UUL83148.1"/>
    <property type="molecule type" value="Genomic_DNA"/>
</dbReference>
<evidence type="ECO:0000256" key="3">
    <source>
        <dbReference type="ARBA" id="ARBA00022741"/>
    </source>
</evidence>
<dbReference type="InterPro" id="IPR051538">
    <property type="entry name" value="Acyl-CoA_Synth/Transferase"/>
</dbReference>
<evidence type="ECO:0000256" key="2">
    <source>
        <dbReference type="ARBA" id="ARBA00022598"/>
    </source>
</evidence>
<dbReference type="PANTHER" id="PTHR43334">
    <property type="entry name" value="ACETATE--COA LIGASE [ADP-FORMING]"/>
    <property type="match status" value="1"/>
</dbReference>
<dbReference type="PROSITE" id="PS51186">
    <property type="entry name" value="GNAT"/>
    <property type="match status" value="1"/>
</dbReference>
<evidence type="ECO:0000313" key="6">
    <source>
        <dbReference type="EMBL" id="UUL83148.1"/>
    </source>
</evidence>
<keyword evidence="7" id="KW-1185">Reference proteome</keyword>
<dbReference type="SUPFAM" id="SSF56059">
    <property type="entry name" value="Glutathione synthetase ATP-binding domain-like"/>
    <property type="match status" value="1"/>
</dbReference>
<dbReference type="Gene3D" id="3.40.50.720">
    <property type="entry name" value="NAD(P)-binding Rossmann-like Domain"/>
    <property type="match status" value="1"/>
</dbReference>
<reference evidence="6" key="1">
    <citation type="submission" date="2022-07" db="EMBL/GenBank/DDBJ databases">
        <title>Sphingomonas sp. nov., a novel bacterium isolated from the north slope of the Mount Everest.</title>
        <authorList>
            <person name="Cui X."/>
            <person name="Liu Y."/>
        </authorList>
    </citation>
    <scope>NUCLEOTIDE SEQUENCE</scope>
    <source>
        <strain evidence="6">S5-59</strain>
    </source>
</reference>
<dbReference type="Pfam" id="PF13380">
    <property type="entry name" value="CoA_binding_2"/>
    <property type="match status" value="1"/>
</dbReference>
<dbReference type="InterPro" id="IPR036291">
    <property type="entry name" value="NAD(P)-bd_dom_sf"/>
</dbReference>
<keyword evidence="3" id="KW-0547">Nucleotide-binding</keyword>
<keyword evidence="2 6" id="KW-0436">Ligase</keyword>
<dbReference type="InterPro" id="IPR016102">
    <property type="entry name" value="Succinyl-CoA_synth-like"/>
</dbReference>
<organism evidence="6 7">
    <name type="scientific">Sphingomonas qomolangmaensis</name>
    <dbReference type="NCBI Taxonomy" id="2918765"/>
    <lineage>
        <taxon>Bacteria</taxon>
        <taxon>Pseudomonadati</taxon>
        <taxon>Pseudomonadota</taxon>
        <taxon>Alphaproteobacteria</taxon>
        <taxon>Sphingomonadales</taxon>
        <taxon>Sphingomonadaceae</taxon>
        <taxon>Sphingomonas</taxon>
    </lineage>
</organism>
<dbReference type="RefSeq" id="WP_256506992.1">
    <property type="nucleotide sequence ID" value="NZ_CP101740.1"/>
</dbReference>
<evidence type="ECO:0000256" key="1">
    <source>
        <dbReference type="ARBA" id="ARBA00022532"/>
    </source>
</evidence>
<dbReference type="Pfam" id="PF19045">
    <property type="entry name" value="Ligase_CoA_2"/>
    <property type="match status" value="1"/>
</dbReference>
<dbReference type="InterPro" id="IPR032875">
    <property type="entry name" value="Succ_CoA_lig_flav_dom"/>
</dbReference>
<keyword evidence="4" id="KW-0067">ATP-binding</keyword>
<dbReference type="Gene3D" id="3.30.1490.20">
    <property type="entry name" value="ATP-grasp fold, A domain"/>
    <property type="match status" value="1"/>
</dbReference>
<dbReference type="SUPFAM" id="SSF52210">
    <property type="entry name" value="Succinyl-CoA synthetase domains"/>
    <property type="match status" value="2"/>
</dbReference>
<evidence type="ECO:0000313" key="7">
    <source>
        <dbReference type="Proteomes" id="UP001058533"/>
    </source>
</evidence>
<dbReference type="PANTHER" id="PTHR43334:SF1">
    <property type="entry name" value="3-HYDROXYPROPIONATE--COA LIGASE [ADP-FORMING]"/>
    <property type="match status" value="1"/>
</dbReference>
<gene>
    <name evidence="6" type="ORF">NMP03_02620</name>
</gene>
<dbReference type="Pfam" id="PF00583">
    <property type="entry name" value="Acetyltransf_1"/>
    <property type="match status" value="1"/>
</dbReference>